<dbReference type="EMBL" id="CP044222">
    <property type="protein sequence ID" value="QEW06475.1"/>
    <property type="molecule type" value="Genomic_DNA"/>
</dbReference>
<dbReference type="KEGG" id="nik:F5I99_08105"/>
<evidence type="ECO:0000313" key="4">
    <source>
        <dbReference type="Proteomes" id="UP000325606"/>
    </source>
</evidence>
<protein>
    <submittedName>
        <fullName evidence="3">PhzF family phenazine biosynthesis protein</fullName>
    </submittedName>
</protein>
<dbReference type="Proteomes" id="UP000325606">
    <property type="component" value="Chromosome"/>
</dbReference>
<dbReference type="SUPFAM" id="SSF54506">
    <property type="entry name" value="Diaminopimelate epimerase-like"/>
    <property type="match status" value="1"/>
</dbReference>
<evidence type="ECO:0000256" key="2">
    <source>
        <dbReference type="PIRSR" id="PIRSR016184-1"/>
    </source>
</evidence>
<feature type="active site" evidence="2">
    <location>
        <position position="47"/>
    </location>
</feature>
<dbReference type="Pfam" id="PF02567">
    <property type="entry name" value="PhzC-PhzF"/>
    <property type="match status" value="1"/>
</dbReference>
<dbReference type="PANTHER" id="PTHR13774:SF32">
    <property type="entry name" value="ANTISENSE-ENHANCING SEQUENCE 1"/>
    <property type="match status" value="1"/>
</dbReference>
<organism evidence="3 4">
    <name type="scientific">Nitrincola iocasae</name>
    <dbReference type="NCBI Taxonomy" id="2614693"/>
    <lineage>
        <taxon>Bacteria</taxon>
        <taxon>Pseudomonadati</taxon>
        <taxon>Pseudomonadota</taxon>
        <taxon>Gammaproteobacteria</taxon>
        <taxon>Oceanospirillales</taxon>
        <taxon>Oceanospirillaceae</taxon>
        <taxon>Nitrincola</taxon>
    </lineage>
</organism>
<evidence type="ECO:0000313" key="3">
    <source>
        <dbReference type="EMBL" id="QEW06475.1"/>
    </source>
</evidence>
<dbReference type="GO" id="GO:0005737">
    <property type="term" value="C:cytoplasm"/>
    <property type="evidence" value="ECO:0007669"/>
    <property type="project" value="TreeGrafter"/>
</dbReference>
<keyword evidence="4" id="KW-1185">Reference proteome</keyword>
<evidence type="ECO:0000256" key="1">
    <source>
        <dbReference type="ARBA" id="ARBA00008270"/>
    </source>
</evidence>
<sequence>MKTAEYYLLDVFTDHPFTGNPLAVFPNADGLATRTMQAFANELNLAETVFLGAATNTNHYPMRIFTPTRELPFAGHPTVGTAHLLAALKLVNPEQTLVLQPPIGALAVSYAQTRATFTTAQPAKVMDSNLDQVSAAALLGLETHQVIGKPVIASCGLPYHLIELADRVALEGALISATIWAEFIASSSAEQIYLYVMEQPNDIGTETGTVIRSRMFCMHASICEDPATGSAAAALTSYLAANQPDALRCQIHQGIEMGRPSVIYTAANGDVKPGLVQVGGQAIIVGEGKLYSAD</sequence>
<dbReference type="RefSeq" id="WP_151054853.1">
    <property type="nucleotide sequence ID" value="NZ_CP044222.1"/>
</dbReference>
<dbReference type="NCBIfam" id="TIGR00654">
    <property type="entry name" value="PhzF_family"/>
    <property type="match status" value="1"/>
</dbReference>
<dbReference type="AlphaFoldDB" id="A0A5J6LD01"/>
<dbReference type="InterPro" id="IPR003719">
    <property type="entry name" value="Phenazine_PhzF-like"/>
</dbReference>
<dbReference type="PANTHER" id="PTHR13774">
    <property type="entry name" value="PHENAZINE BIOSYNTHESIS PROTEIN"/>
    <property type="match status" value="1"/>
</dbReference>
<name>A0A5J6LD01_9GAMM</name>
<gene>
    <name evidence="3" type="ORF">F5I99_08105</name>
</gene>
<accession>A0A5J6LD01</accession>
<proteinExistence type="inferred from homology"/>
<dbReference type="Gene3D" id="3.10.310.10">
    <property type="entry name" value="Diaminopimelate Epimerase, Chain A, domain 1"/>
    <property type="match status" value="2"/>
</dbReference>
<reference evidence="3 4" key="1">
    <citation type="submission" date="2019-09" db="EMBL/GenBank/DDBJ databases">
        <title>Nitrincola iocasae sp. nov., a bacterium isolated from the sediment collected at a cold seep field in South China Sea.</title>
        <authorList>
            <person name="Zhang H."/>
            <person name="Wang H."/>
            <person name="Li C."/>
        </authorList>
    </citation>
    <scope>NUCLEOTIDE SEQUENCE [LARGE SCALE GENOMIC DNA]</scope>
    <source>
        <strain evidence="3 4">KXZD1103</strain>
    </source>
</reference>
<comment type="similarity">
    <text evidence="1">Belongs to the PhzF family.</text>
</comment>
<dbReference type="PIRSF" id="PIRSF016184">
    <property type="entry name" value="PhzC_PhzF"/>
    <property type="match status" value="1"/>
</dbReference>
<dbReference type="GO" id="GO:0016853">
    <property type="term" value="F:isomerase activity"/>
    <property type="evidence" value="ECO:0007669"/>
    <property type="project" value="TreeGrafter"/>
</dbReference>